<feature type="transmembrane region" description="Helical" evidence="7">
    <location>
        <begin position="91"/>
        <end position="115"/>
    </location>
</feature>
<evidence type="ECO:0000256" key="3">
    <source>
        <dbReference type="ARBA" id="ARBA00022475"/>
    </source>
</evidence>
<accession>A0A931AVR5</accession>
<evidence type="ECO:0000256" key="5">
    <source>
        <dbReference type="ARBA" id="ARBA00022989"/>
    </source>
</evidence>
<gene>
    <name evidence="8" type="ORF">I0Q91_09885</name>
</gene>
<sequence>MERCYSKMKKKKTNNTSNYIIFGAFIGFLIISRIINFELGIEMGENFWIFARDMILILPPAFVIIGLFEIWVDRETIENNFGESSGIKKHIYAILLAATTVGGTFVAFPVANSLYHKGADYSSIFTYITSASLVMIPMSIMEASILGLQFTLIRIGISLPLVVISSIILASLFQQYHYHLPSDV</sequence>
<keyword evidence="5 7" id="KW-1133">Transmembrane helix</keyword>
<comment type="caution">
    <text evidence="8">The sequence shown here is derived from an EMBL/GenBank/DDBJ whole genome shotgun (WGS) entry which is preliminary data.</text>
</comment>
<dbReference type="Proteomes" id="UP000621436">
    <property type="component" value="Unassembled WGS sequence"/>
</dbReference>
<proteinExistence type="inferred from homology"/>
<keyword evidence="3" id="KW-1003">Cell membrane</keyword>
<dbReference type="GO" id="GO:0005886">
    <property type="term" value="C:plasma membrane"/>
    <property type="evidence" value="ECO:0007669"/>
    <property type="project" value="UniProtKB-SubCell"/>
</dbReference>
<comment type="similarity">
    <text evidence="2">Belongs to the UPF0718 family.</text>
</comment>
<organism evidence="8 9">
    <name type="scientific">Halonatronomonas betaini</name>
    <dbReference type="NCBI Taxonomy" id="2778430"/>
    <lineage>
        <taxon>Bacteria</taxon>
        <taxon>Bacillati</taxon>
        <taxon>Bacillota</taxon>
        <taxon>Clostridia</taxon>
        <taxon>Halanaerobiales</taxon>
        <taxon>Halarsenatibacteraceae</taxon>
        <taxon>Halonatronomonas</taxon>
    </lineage>
</organism>
<keyword evidence="9" id="KW-1185">Reference proteome</keyword>
<feature type="transmembrane region" description="Helical" evidence="7">
    <location>
        <begin position="152"/>
        <end position="173"/>
    </location>
</feature>
<evidence type="ECO:0000313" key="9">
    <source>
        <dbReference type="Proteomes" id="UP000621436"/>
    </source>
</evidence>
<dbReference type="AlphaFoldDB" id="A0A931AVR5"/>
<evidence type="ECO:0000256" key="1">
    <source>
        <dbReference type="ARBA" id="ARBA00004651"/>
    </source>
</evidence>
<dbReference type="InterPro" id="IPR005524">
    <property type="entry name" value="DUF318"/>
</dbReference>
<feature type="transmembrane region" description="Helical" evidence="7">
    <location>
        <begin position="16"/>
        <end position="35"/>
    </location>
</feature>
<reference evidence="8" key="1">
    <citation type="submission" date="2020-11" db="EMBL/GenBank/DDBJ databases">
        <title>Halonatronomonas betainensis gen. nov., sp. nov. a novel haloalkaliphilic representative of the family Halanaerobiacae capable of betaine degradation.</title>
        <authorList>
            <person name="Boltyanskaya Y."/>
            <person name="Kevbrin V."/>
            <person name="Detkova E."/>
            <person name="Grouzdev D.S."/>
            <person name="Koziaeva V."/>
            <person name="Zhilina T."/>
        </authorList>
    </citation>
    <scope>NUCLEOTIDE SEQUENCE</scope>
    <source>
        <strain evidence="8">Z-7014</strain>
    </source>
</reference>
<dbReference type="Pfam" id="PF03773">
    <property type="entry name" value="ArsP_1"/>
    <property type="match status" value="1"/>
</dbReference>
<evidence type="ECO:0000256" key="6">
    <source>
        <dbReference type="ARBA" id="ARBA00023136"/>
    </source>
</evidence>
<keyword evidence="6 7" id="KW-0472">Membrane</keyword>
<evidence type="ECO:0000256" key="4">
    <source>
        <dbReference type="ARBA" id="ARBA00022692"/>
    </source>
</evidence>
<feature type="transmembrane region" description="Helical" evidence="7">
    <location>
        <begin position="121"/>
        <end position="140"/>
    </location>
</feature>
<name>A0A931AVR5_9FIRM</name>
<evidence type="ECO:0000256" key="7">
    <source>
        <dbReference type="SAM" id="Phobius"/>
    </source>
</evidence>
<dbReference type="EMBL" id="JADPIE010000005">
    <property type="protein sequence ID" value="MBF8437390.1"/>
    <property type="molecule type" value="Genomic_DNA"/>
</dbReference>
<keyword evidence="4 7" id="KW-0812">Transmembrane</keyword>
<comment type="subcellular location">
    <subcellularLocation>
        <location evidence="1">Cell membrane</location>
        <topology evidence="1">Multi-pass membrane protein</topology>
    </subcellularLocation>
</comment>
<feature type="transmembrane region" description="Helical" evidence="7">
    <location>
        <begin position="47"/>
        <end position="71"/>
    </location>
</feature>
<evidence type="ECO:0000313" key="8">
    <source>
        <dbReference type="EMBL" id="MBF8437390.1"/>
    </source>
</evidence>
<protein>
    <submittedName>
        <fullName evidence="8">Permease</fullName>
    </submittedName>
</protein>
<evidence type="ECO:0000256" key="2">
    <source>
        <dbReference type="ARBA" id="ARBA00006386"/>
    </source>
</evidence>